<dbReference type="SMART" id="SM00382">
    <property type="entry name" value="AAA"/>
    <property type="match status" value="1"/>
</dbReference>
<dbReference type="PROSITE" id="PS50104">
    <property type="entry name" value="TIR"/>
    <property type="match status" value="1"/>
</dbReference>
<dbReference type="InterPro" id="IPR003593">
    <property type="entry name" value="AAA+_ATPase"/>
</dbReference>
<feature type="region of interest" description="Disordered" evidence="7">
    <location>
        <begin position="1186"/>
        <end position="1236"/>
    </location>
</feature>
<dbReference type="Gene3D" id="3.80.10.10">
    <property type="entry name" value="Ribonuclease Inhibitor"/>
    <property type="match status" value="2"/>
</dbReference>
<dbReference type="SMART" id="SM00369">
    <property type="entry name" value="LRR_TYP"/>
    <property type="match status" value="2"/>
</dbReference>
<dbReference type="AlphaFoldDB" id="A0A1Q3B8X0"/>
<dbReference type="InterPro" id="IPR045344">
    <property type="entry name" value="C-JID"/>
</dbReference>
<evidence type="ECO:0000256" key="6">
    <source>
        <dbReference type="ARBA" id="ARBA00047304"/>
    </source>
</evidence>
<dbReference type="InterPro" id="IPR003591">
    <property type="entry name" value="Leu-rich_rpt_typical-subtyp"/>
</dbReference>
<dbReference type="InterPro" id="IPR032675">
    <property type="entry name" value="LRR_dom_sf"/>
</dbReference>
<dbReference type="SUPFAM" id="SSF52540">
    <property type="entry name" value="P-loop containing nucleoside triphosphate hydrolases"/>
    <property type="match status" value="1"/>
</dbReference>
<dbReference type="GO" id="GO:0043531">
    <property type="term" value="F:ADP binding"/>
    <property type="evidence" value="ECO:0007669"/>
    <property type="project" value="InterPro"/>
</dbReference>
<evidence type="ECO:0000256" key="1">
    <source>
        <dbReference type="ARBA" id="ARBA00011982"/>
    </source>
</evidence>
<comment type="catalytic activity">
    <reaction evidence="6">
        <text>NAD(+) + H2O = ADP-D-ribose + nicotinamide + H(+)</text>
        <dbReference type="Rhea" id="RHEA:16301"/>
        <dbReference type="ChEBI" id="CHEBI:15377"/>
        <dbReference type="ChEBI" id="CHEBI:15378"/>
        <dbReference type="ChEBI" id="CHEBI:17154"/>
        <dbReference type="ChEBI" id="CHEBI:57540"/>
        <dbReference type="ChEBI" id="CHEBI:57967"/>
        <dbReference type="EC" id="3.2.2.6"/>
    </reaction>
    <physiologicalReaction direction="left-to-right" evidence="6">
        <dbReference type="Rhea" id="RHEA:16302"/>
    </physiologicalReaction>
</comment>
<gene>
    <name evidence="9" type="ORF">CFOL_v3_07863</name>
</gene>
<sequence length="1236" mass="139393">MALKNSGATPSSCTSTPRWGYDVFVSFRGEDTRKSFTDHLFNALDQKGITNFRDDRTLERGKPISAELIRAIEESRFAVVVFSRNYASSTWCLDELVKIVECTKVMGQTVLPIFYDVDPSQVRKQEGPYATPFTEYEQTCMDKVQKWREALTYVANLSGWALEDRHESIIIQDIVRGIFSKLSKSFSSFHKELVGMESRLQEMESYLAMELNEVRMVGICGMGGIGKTTLARVAYDVFSDQFESSSFLVNVSEVSRKRDLTSLQEQLLSELLKDRDVDVWDVHKGINMIRERLRSKRVLLILDDVDKIEQLEGIAGKHEWFGPGSRVIITTRDEHLLIAHGVNFIYKANGLYGDEALQLLSWKAFRQNHPKEDYLILSKRITYYADGLPLALEVLGSFLYGRSANEWESALKRLKEIPERKIFDVLKLSFDGLEEVEQNIFLDIACFFKGKKISRLIEVLDSFDFYPEIGIRVLIDKSLITAESGKILMHSLLQEMGWAIVRQECLKEPGRRSRLWLFDDIGHVLTKNTGTEAVEGIFLSSLESKEIRLDMQAFSKMNNLRLLKIHDVQLPKGLEFLSNELRILKWQGYPLKSMPSTFKPENLVELIMCHSRIEQLWNRKVRLDKLKLIKLSHSKSLTKTPNFTQFPNLERLILEGCVNLDELHPSIGDLERLISLNLKDCRKLPSLPSCICGLKSLRSLCLCGCTKLDKLPEKLGDLENLEELDVGETAIRQTPSSMLLLKNLKKLSFQGCKGQPPKAWNLIFGCLLPGVGPDPIGFSLPSSFSGLLSLTELDLSDCNLFEGAIPNDLVTLSALKKLNLSRNCFVSLPVGINQLTRLQDLKLERCHMLEALPELPSSIQELCTSNCSSMKVLSTPSDLGMSRNRNFMLNNCFELVKNHDNNNVAMKILKCHLFSLMERRLLVLSSIFPKLAWNQGSNHVALTILSSSTELFMNIMFQVLSLPPASQQPCANLIVNILSLMLQGLSDPLIEGPSLSILLSRSGIPDWFIHQRPGPSVIIGLPPHWSDDALLMGLAICAVFGVRDDEAIICSGYSPPGIRHILPPGYTHKLIFTLLSDVRGHVILNRYQCFKRDEFAVSDHLWLLYLPFDEYLKKQNWQHIESHFKSEGPGFEFKKCGIRMVYMRDILELNRTMFNLSQLENDLSVVVPLFLGSEVAGLGIEHSRDANHSNEESVPAGSGTCNDEAGHSASGNCDNEGVPSASVSCEEEPHGTASLQ</sequence>
<dbReference type="InterPro" id="IPR044974">
    <property type="entry name" value="Disease_R_plants"/>
</dbReference>
<dbReference type="InterPro" id="IPR058192">
    <property type="entry name" value="WHD_ROQ1-like"/>
</dbReference>
<dbReference type="Gene3D" id="1.10.8.430">
    <property type="entry name" value="Helical domain of apoptotic protease-activating factors"/>
    <property type="match status" value="1"/>
</dbReference>
<evidence type="ECO:0000313" key="9">
    <source>
        <dbReference type="EMBL" id="GAV64345.1"/>
    </source>
</evidence>
<dbReference type="FunCoup" id="A0A1Q3B8X0">
    <property type="interactions" value="148"/>
</dbReference>
<keyword evidence="3" id="KW-0677">Repeat</keyword>
<dbReference type="Pfam" id="PF01582">
    <property type="entry name" value="TIR"/>
    <property type="match status" value="1"/>
</dbReference>
<dbReference type="PRINTS" id="PR00364">
    <property type="entry name" value="DISEASERSIST"/>
</dbReference>
<dbReference type="Proteomes" id="UP000187406">
    <property type="component" value="Unassembled WGS sequence"/>
</dbReference>
<organism evidence="9 10">
    <name type="scientific">Cephalotus follicularis</name>
    <name type="common">Albany pitcher plant</name>
    <dbReference type="NCBI Taxonomy" id="3775"/>
    <lineage>
        <taxon>Eukaryota</taxon>
        <taxon>Viridiplantae</taxon>
        <taxon>Streptophyta</taxon>
        <taxon>Embryophyta</taxon>
        <taxon>Tracheophyta</taxon>
        <taxon>Spermatophyta</taxon>
        <taxon>Magnoliopsida</taxon>
        <taxon>eudicotyledons</taxon>
        <taxon>Gunneridae</taxon>
        <taxon>Pentapetalae</taxon>
        <taxon>rosids</taxon>
        <taxon>fabids</taxon>
        <taxon>Oxalidales</taxon>
        <taxon>Cephalotaceae</taxon>
        <taxon>Cephalotus</taxon>
    </lineage>
</organism>
<keyword evidence="2" id="KW-0433">Leucine-rich repeat</keyword>
<accession>A0A1Q3B8X0</accession>
<evidence type="ECO:0000256" key="7">
    <source>
        <dbReference type="SAM" id="MobiDB-lite"/>
    </source>
</evidence>
<keyword evidence="4" id="KW-0378">Hydrolase</keyword>
<feature type="domain" description="TIR" evidence="8">
    <location>
        <begin position="19"/>
        <end position="182"/>
    </location>
</feature>
<keyword evidence="10" id="KW-1185">Reference proteome</keyword>
<dbReference type="Pfam" id="PF00931">
    <property type="entry name" value="NB-ARC"/>
    <property type="match status" value="1"/>
</dbReference>
<dbReference type="SUPFAM" id="SSF52200">
    <property type="entry name" value="Toll/Interleukin receptor TIR domain"/>
    <property type="match status" value="1"/>
</dbReference>
<reference evidence="10" key="1">
    <citation type="submission" date="2016-04" db="EMBL/GenBank/DDBJ databases">
        <title>Cephalotus genome sequencing.</title>
        <authorList>
            <person name="Fukushima K."/>
            <person name="Hasebe M."/>
            <person name="Fang X."/>
        </authorList>
    </citation>
    <scope>NUCLEOTIDE SEQUENCE [LARGE SCALE GENOMIC DNA]</scope>
    <source>
        <strain evidence="10">cv. St1</strain>
    </source>
</reference>
<dbReference type="Pfam" id="PF23282">
    <property type="entry name" value="WHD_ROQ1"/>
    <property type="match status" value="1"/>
</dbReference>
<evidence type="ECO:0000256" key="5">
    <source>
        <dbReference type="ARBA" id="ARBA00023027"/>
    </source>
</evidence>
<dbReference type="InterPro" id="IPR042197">
    <property type="entry name" value="Apaf_helical"/>
</dbReference>
<dbReference type="InParanoid" id="A0A1Q3B8X0"/>
<dbReference type="InterPro" id="IPR035897">
    <property type="entry name" value="Toll_tir_struct_dom_sf"/>
</dbReference>
<dbReference type="FunFam" id="3.40.50.10140:FF:000007">
    <property type="entry name" value="Disease resistance protein (TIR-NBS-LRR class)"/>
    <property type="match status" value="1"/>
</dbReference>
<evidence type="ECO:0000313" key="10">
    <source>
        <dbReference type="Proteomes" id="UP000187406"/>
    </source>
</evidence>
<dbReference type="GO" id="GO:0006952">
    <property type="term" value="P:defense response"/>
    <property type="evidence" value="ECO:0007669"/>
    <property type="project" value="InterPro"/>
</dbReference>
<name>A0A1Q3B8X0_CEPFO</name>
<evidence type="ECO:0000259" key="8">
    <source>
        <dbReference type="PROSITE" id="PS50104"/>
    </source>
</evidence>
<dbReference type="SUPFAM" id="SSF52058">
    <property type="entry name" value="L domain-like"/>
    <property type="match status" value="1"/>
</dbReference>
<protein>
    <recommendedName>
        <fullName evidence="1">ADP-ribosyl cyclase/cyclic ADP-ribose hydrolase</fullName>
        <ecNumber evidence="1">3.2.2.6</ecNumber>
    </recommendedName>
</protein>
<dbReference type="GO" id="GO:0061809">
    <property type="term" value="F:NAD+ nucleosidase activity, cyclic ADP-ribose generating"/>
    <property type="evidence" value="ECO:0007669"/>
    <property type="project" value="UniProtKB-EC"/>
</dbReference>
<dbReference type="EC" id="3.2.2.6" evidence="1"/>
<dbReference type="STRING" id="3775.A0A1Q3B8X0"/>
<dbReference type="OrthoDB" id="1936883at2759"/>
<dbReference type="SMART" id="SM00255">
    <property type="entry name" value="TIR"/>
    <property type="match status" value="1"/>
</dbReference>
<dbReference type="InterPro" id="IPR027417">
    <property type="entry name" value="P-loop_NTPase"/>
</dbReference>
<dbReference type="PANTHER" id="PTHR11017:SF510">
    <property type="entry name" value="ADP-RIBOSYL CYCLASE_CYCLIC ADP-RIBOSE HYDROLASE"/>
    <property type="match status" value="1"/>
</dbReference>
<dbReference type="Gene3D" id="3.40.50.300">
    <property type="entry name" value="P-loop containing nucleotide triphosphate hydrolases"/>
    <property type="match status" value="1"/>
</dbReference>
<dbReference type="InterPro" id="IPR000157">
    <property type="entry name" value="TIR_dom"/>
</dbReference>
<dbReference type="InterPro" id="IPR002182">
    <property type="entry name" value="NB-ARC"/>
</dbReference>
<keyword evidence="5" id="KW-0520">NAD</keyword>
<evidence type="ECO:0000256" key="3">
    <source>
        <dbReference type="ARBA" id="ARBA00022737"/>
    </source>
</evidence>
<evidence type="ECO:0000256" key="4">
    <source>
        <dbReference type="ARBA" id="ARBA00022801"/>
    </source>
</evidence>
<evidence type="ECO:0000256" key="2">
    <source>
        <dbReference type="ARBA" id="ARBA00022614"/>
    </source>
</evidence>
<dbReference type="Pfam" id="PF20160">
    <property type="entry name" value="C-JID"/>
    <property type="match status" value="1"/>
</dbReference>
<dbReference type="PANTHER" id="PTHR11017">
    <property type="entry name" value="LEUCINE-RICH REPEAT-CONTAINING PROTEIN"/>
    <property type="match status" value="1"/>
</dbReference>
<dbReference type="GO" id="GO:0007165">
    <property type="term" value="P:signal transduction"/>
    <property type="evidence" value="ECO:0007669"/>
    <property type="project" value="InterPro"/>
</dbReference>
<comment type="caution">
    <text evidence="9">The sequence shown here is derived from an EMBL/GenBank/DDBJ whole genome shotgun (WGS) entry which is preliminary data.</text>
</comment>
<dbReference type="Gene3D" id="3.40.50.10140">
    <property type="entry name" value="Toll/interleukin-1 receptor homology (TIR) domain"/>
    <property type="match status" value="1"/>
</dbReference>
<dbReference type="EMBL" id="BDDD01000342">
    <property type="protein sequence ID" value="GAV64345.1"/>
    <property type="molecule type" value="Genomic_DNA"/>
</dbReference>
<proteinExistence type="predicted"/>